<organism evidence="1">
    <name type="scientific">marine sediment metagenome</name>
    <dbReference type="NCBI Taxonomy" id="412755"/>
    <lineage>
        <taxon>unclassified sequences</taxon>
        <taxon>metagenomes</taxon>
        <taxon>ecological metagenomes</taxon>
    </lineage>
</organism>
<accession>X0SXM3</accession>
<reference evidence="1" key="1">
    <citation type="journal article" date="2014" name="Front. Microbiol.">
        <title>High frequency of phylogenetically diverse reductive dehalogenase-homologous genes in deep subseafloor sedimentary metagenomes.</title>
        <authorList>
            <person name="Kawai M."/>
            <person name="Futagami T."/>
            <person name="Toyoda A."/>
            <person name="Takaki Y."/>
            <person name="Nishi S."/>
            <person name="Hori S."/>
            <person name="Arai W."/>
            <person name="Tsubouchi T."/>
            <person name="Morono Y."/>
            <person name="Uchiyama I."/>
            <person name="Ito T."/>
            <person name="Fujiyama A."/>
            <person name="Inagaki F."/>
            <person name="Takami H."/>
        </authorList>
    </citation>
    <scope>NUCLEOTIDE SEQUENCE</scope>
    <source>
        <strain evidence="1">Expedition CK06-06</strain>
    </source>
</reference>
<proteinExistence type="predicted"/>
<dbReference type="AlphaFoldDB" id="X0SXM3"/>
<sequence>GLERLMDNLRKFTDRQLANLLALMKQLEAKGHDAPHIAAAARKEADRRAWGRPD</sequence>
<dbReference type="EMBL" id="BARS01001167">
    <property type="protein sequence ID" value="GAF85734.1"/>
    <property type="molecule type" value="Genomic_DNA"/>
</dbReference>
<gene>
    <name evidence="1" type="ORF">S01H1_02428</name>
</gene>
<protein>
    <submittedName>
        <fullName evidence="1">Uncharacterized protein</fullName>
    </submittedName>
</protein>
<evidence type="ECO:0000313" key="1">
    <source>
        <dbReference type="EMBL" id="GAF85734.1"/>
    </source>
</evidence>
<feature type="non-terminal residue" evidence="1">
    <location>
        <position position="1"/>
    </location>
</feature>
<comment type="caution">
    <text evidence="1">The sequence shown here is derived from an EMBL/GenBank/DDBJ whole genome shotgun (WGS) entry which is preliminary data.</text>
</comment>
<name>X0SXM3_9ZZZZ</name>